<dbReference type="EMBL" id="UFXS01000001">
    <property type="protein sequence ID" value="STD55916.1"/>
    <property type="molecule type" value="Genomic_DNA"/>
</dbReference>
<accession>A0A376GBR5</accession>
<proteinExistence type="predicted"/>
<dbReference type="PROSITE" id="PS51257">
    <property type="entry name" value="PROKAR_LIPOPROTEIN"/>
    <property type="match status" value="1"/>
</dbReference>
<dbReference type="RefSeq" id="WP_115000163.1">
    <property type="nucleotide sequence ID" value="NZ_UFXS01000001.1"/>
</dbReference>
<evidence type="ECO:0000313" key="1">
    <source>
        <dbReference type="EMBL" id="STD55916.1"/>
    </source>
</evidence>
<evidence type="ECO:0000313" key="2">
    <source>
        <dbReference type="Proteomes" id="UP000254737"/>
    </source>
</evidence>
<name>A0A376GBR5_9FLAO</name>
<dbReference type="Proteomes" id="UP000254737">
    <property type="component" value="Unassembled WGS sequence"/>
</dbReference>
<sequence length="131" mass="15401">MKYFCVFAFLLSIFSCNETNNNDKNIKEMTLQEVIQAEKDSLVKDSLNTLSIIKNLKIKKVVNVDSIKVQLIEKSKFVNKLKTDFEYTSYSTYFREHSAEKDERILYLKIKLSTDLKPINPENFFPKINVF</sequence>
<protein>
    <recommendedName>
        <fullName evidence="3">Lipoprotein</fullName>
    </recommendedName>
</protein>
<evidence type="ECO:0008006" key="3">
    <source>
        <dbReference type="Google" id="ProtNLM"/>
    </source>
</evidence>
<organism evidence="1 2">
    <name type="scientific">Empedobacter falsenii</name>
    <dbReference type="NCBI Taxonomy" id="343874"/>
    <lineage>
        <taxon>Bacteria</taxon>
        <taxon>Pseudomonadati</taxon>
        <taxon>Bacteroidota</taxon>
        <taxon>Flavobacteriia</taxon>
        <taxon>Flavobacteriales</taxon>
        <taxon>Weeksellaceae</taxon>
        <taxon>Empedobacter</taxon>
    </lineage>
</organism>
<gene>
    <name evidence="1" type="ORF">NCTC13456_01896</name>
</gene>
<reference evidence="1 2" key="1">
    <citation type="submission" date="2018-06" db="EMBL/GenBank/DDBJ databases">
        <authorList>
            <consortium name="Pathogen Informatics"/>
            <person name="Doyle S."/>
        </authorList>
    </citation>
    <scope>NUCLEOTIDE SEQUENCE [LARGE SCALE GENOMIC DNA]</scope>
    <source>
        <strain evidence="1 2">NCTC13456</strain>
    </source>
</reference>
<dbReference type="AlphaFoldDB" id="A0A376GBR5"/>